<comment type="caution">
    <text evidence="1">The sequence shown here is derived from an EMBL/GenBank/DDBJ whole genome shotgun (WGS) entry which is preliminary data.</text>
</comment>
<dbReference type="Proteomes" id="UP001175228">
    <property type="component" value="Unassembled WGS sequence"/>
</dbReference>
<dbReference type="InterPro" id="IPR040521">
    <property type="entry name" value="KDZ"/>
</dbReference>
<proteinExistence type="predicted"/>
<keyword evidence="2" id="KW-1185">Reference proteome</keyword>
<dbReference type="AlphaFoldDB" id="A0AA39UM30"/>
<evidence type="ECO:0000313" key="2">
    <source>
        <dbReference type="Proteomes" id="UP001175228"/>
    </source>
</evidence>
<gene>
    <name evidence="1" type="ORF">EDD18DRAFT_1310535</name>
</gene>
<dbReference type="PANTHER" id="PTHR33096:SF1">
    <property type="entry name" value="CXC1-LIKE CYSTEINE CLUSTER ASSOCIATED WITH KDZ TRANSPOSASES DOMAIN-CONTAINING PROTEIN"/>
    <property type="match status" value="1"/>
</dbReference>
<reference evidence="1" key="1">
    <citation type="submission" date="2023-06" db="EMBL/GenBank/DDBJ databases">
        <authorList>
            <consortium name="Lawrence Berkeley National Laboratory"/>
            <person name="Ahrendt S."/>
            <person name="Sahu N."/>
            <person name="Indic B."/>
            <person name="Wong-Bajracharya J."/>
            <person name="Merenyi Z."/>
            <person name="Ke H.-M."/>
            <person name="Monk M."/>
            <person name="Kocsube S."/>
            <person name="Drula E."/>
            <person name="Lipzen A."/>
            <person name="Balint B."/>
            <person name="Henrissat B."/>
            <person name="Andreopoulos B."/>
            <person name="Martin F.M."/>
            <person name="Harder C.B."/>
            <person name="Rigling D."/>
            <person name="Ford K.L."/>
            <person name="Foster G.D."/>
            <person name="Pangilinan J."/>
            <person name="Papanicolaou A."/>
            <person name="Barry K."/>
            <person name="LaButti K."/>
            <person name="Viragh M."/>
            <person name="Koriabine M."/>
            <person name="Yan M."/>
            <person name="Riley R."/>
            <person name="Champramary S."/>
            <person name="Plett K.L."/>
            <person name="Tsai I.J."/>
            <person name="Slot J."/>
            <person name="Sipos G."/>
            <person name="Plett J."/>
            <person name="Nagy L.G."/>
            <person name="Grigoriev I.V."/>
        </authorList>
    </citation>
    <scope>NUCLEOTIDE SEQUENCE</scope>
    <source>
        <strain evidence="1">HWK02</strain>
    </source>
</reference>
<accession>A0AA39UM30</accession>
<evidence type="ECO:0000313" key="1">
    <source>
        <dbReference type="EMBL" id="KAK0493708.1"/>
    </source>
</evidence>
<evidence type="ECO:0008006" key="3">
    <source>
        <dbReference type="Google" id="ProtNLM"/>
    </source>
</evidence>
<name>A0AA39UM30_9AGAR</name>
<protein>
    <recommendedName>
        <fullName evidence="3">CxC2-like cysteine cluster KDZ transposase-associated domain-containing protein</fullName>
    </recommendedName>
</protein>
<organism evidence="1 2">
    <name type="scientific">Armillaria luteobubalina</name>
    <dbReference type="NCBI Taxonomy" id="153913"/>
    <lineage>
        <taxon>Eukaryota</taxon>
        <taxon>Fungi</taxon>
        <taxon>Dikarya</taxon>
        <taxon>Basidiomycota</taxon>
        <taxon>Agaricomycotina</taxon>
        <taxon>Agaricomycetes</taxon>
        <taxon>Agaricomycetidae</taxon>
        <taxon>Agaricales</taxon>
        <taxon>Marasmiineae</taxon>
        <taxon>Physalacriaceae</taxon>
        <taxon>Armillaria</taxon>
    </lineage>
</organism>
<sequence length="592" mass="68493">MTDAYMDWMLVRDENKLLFVERVCQTSEGTWVIDVFTGLKKQFSICYNLFLAILNNVELRVMKELSCSDPDWQLKNSCAACTFELEGKEELEFHMLGAMDGNDSLKRVPHSKAMLTLEGDRISNERDNLHDGGGEYILPRVEVNRRSKEAIGDMDVAKAENMSPCQEQWKNILDDCTSKMWGVFEETGFFLSLCRHGSVLVGADMVKSGEQVKYPLAVIMRLLQTFGDHLGIGYNIGCKFGGTVHRSPLGELARMKQFCMLVGLFHGHAHNHLCQFQHLGTYVKGLGLEDLETLEHFFSKSNALAGVIRYASRFHHHQHINSYLKHIDRSDSFEHLTLEIIDSYPALQKSMWELGVTNEKEFKAWLQEEEDYLSNLQYELPKETIEMEYFARLVHYYDVESKVTASNRVIFIDATNGTHLQSQDDTHKMETARRHLLKKRSQELERVQDLERSLNIFPEEQWIVGSEKWRENEQRVAMRMYQHCLDRLEGLVVAHIFELTKMNMSHTADFDLLRDVCQDMSDRKWATPAGHQAMDTYFKICRAKEEIKHLNIEIQQVITYMHIEDVHLHQREAAIADMDAALALQIAAYHKG</sequence>
<dbReference type="EMBL" id="JAUEPU010000023">
    <property type="protein sequence ID" value="KAK0493708.1"/>
    <property type="molecule type" value="Genomic_DNA"/>
</dbReference>
<dbReference type="Pfam" id="PF18758">
    <property type="entry name" value="KDZ"/>
    <property type="match status" value="1"/>
</dbReference>
<dbReference type="PANTHER" id="PTHR33096">
    <property type="entry name" value="CXC2 DOMAIN-CONTAINING PROTEIN"/>
    <property type="match status" value="1"/>
</dbReference>